<dbReference type="Proteomes" id="UP001367676">
    <property type="component" value="Unassembled WGS sequence"/>
</dbReference>
<name>A0AAN9Y7I4_9HEMI</name>
<sequence length="445" mass="49811">MMTSPSEVPMFYLDIMTSSFFFNSSSKSVYLKLLFALSAVLYTTLVDTITVPHFVNDTSNASDAKFLWDLKSKLYNSVVVVANSSAENESQRSSKKIGLDSLSPDKDKSEMFVNQYHVTEPDIEDIQTRHISDTFSLGSFLPSLKLPSFLEKKTITLTTTLLQKKTLYNTVYPSCLLLQNVQSVCDGVLKTVLPTRIKPTADIWHLKKTASIESIENNEDFERFIQPSSTISIAATTSASPVLDKGNMGSEDVFSSEWNLEDGQKSDYMVNSAEATPILSAKDRPILSEADERGRMVPLFEPLVRFVTEYLTITVTESRLNSAHTATVIAENCLPADLHVPLCSSYPFPNEPIGPFVVHPLLPYSQANSPQPQTEDLTINEVMKRTVNRMRAQMRDLVVNNIQRMTDESGHTPQLFRRVDLPDSESPVYIREMRSVANNSHPSTI</sequence>
<evidence type="ECO:0000313" key="1">
    <source>
        <dbReference type="EMBL" id="KAK7601354.1"/>
    </source>
</evidence>
<dbReference type="AlphaFoldDB" id="A0AAN9Y7I4"/>
<comment type="caution">
    <text evidence="1">The sequence shown here is derived from an EMBL/GenBank/DDBJ whole genome shotgun (WGS) entry which is preliminary data.</text>
</comment>
<proteinExistence type="predicted"/>
<gene>
    <name evidence="1" type="ORF">V9T40_008795</name>
</gene>
<protein>
    <submittedName>
        <fullName evidence="1">Uncharacterized protein</fullName>
    </submittedName>
</protein>
<evidence type="ECO:0000313" key="2">
    <source>
        <dbReference type="Proteomes" id="UP001367676"/>
    </source>
</evidence>
<accession>A0AAN9Y7I4</accession>
<organism evidence="1 2">
    <name type="scientific">Parthenolecanium corni</name>
    <dbReference type="NCBI Taxonomy" id="536013"/>
    <lineage>
        <taxon>Eukaryota</taxon>
        <taxon>Metazoa</taxon>
        <taxon>Ecdysozoa</taxon>
        <taxon>Arthropoda</taxon>
        <taxon>Hexapoda</taxon>
        <taxon>Insecta</taxon>
        <taxon>Pterygota</taxon>
        <taxon>Neoptera</taxon>
        <taxon>Paraneoptera</taxon>
        <taxon>Hemiptera</taxon>
        <taxon>Sternorrhyncha</taxon>
        <taxon>Coccoidea</taxon>
        <taxon>Coccidae</taxon>
        <taxon>Parthenolecanium</taxon>
    </lineage>
</organism>
<keyword evidence="2" id="KW-1185">Reference proteome</keyword>
<dbReference type="EMBL" id="JBBCAQ010000010">
    <property type="protein sequence ID" value="KAK7601354.1"/>
    <property type="molecule type" value="Genomic_DNA"/>
</dbReference>
<reference evidence="1 2" key="1">
    <citation type="submission" date="2024-03" db="EMBL/GenBank/DDBJ databases">
        <title>Adaptation during the transition from Ophiocordyceps entomopathogen to insect associate is accompanied by gene loss and intensified selection.</title>
        <authorList>
            <person name="Ward C.M."/>
            <person name="Onetto C.A."/>
            <person name="Borneman A.R."/>
        </authorList>
    </citation>
    <scope>NUCLEOTIDE SEQUENCE [LARGE SCALE GENOMIC DNA]</scope>
    <source>
        <strain evidence="1">AWRI1</strain>
        <tissue evidence="1">Single Adult Female</tissue>
    </source>
</reference>